<reference evidence="2" key="1">
    <citation type="journal article" date="2020" name="mSystems">
        <title>Genome- and Community-Level Interaction Insights into Carbon Utilization and Element Cycling Functions of Hydrothermarchaeota in Hydrothermal Sediment.</title>
        <authorList>
            <person name="Zhou Z."/>
            <person name="Liu Y."/>
            <person name="Xu W."/>
            <person name="Pan J."/>
            <person name="Luo Z.H."/>
            <person name="Li M."/>
        </authorList>
    </citation>
    <scope>NUCLEOTIDE SEQUENCE [LARGE SCALE GENOMIC DNA]</scope>
    <source>
        <strain evidence="2">SpSt-289</strain>
    </source>
</reference>
<accession>A0A7C1FGZ2</accession>
<name>A0A7C1FGZ2_9CHLR</name>
<proteinExistence type="predicted"/>
<feature type="transmembrane region" description="Helical" evidence="1">
    <location>
        <begin position="35"/>
        <end position="61"/>
    </location>
</feature>
<organism evidence="2">
    <name type="scientific">Caldilinea aerophila</name>
    <dbReference type="NCBI Taxonomy" id="133453"/>
    <lineage>
        <taxon>Bacteria</taxon>
        <taxon>Bacillati</taxon>
        <taxon>Chloroflexota</taxon>
        <taxon>Caldilineae</taxon>
        <taxon>Caldilineales</taxon>
        <taxon>Caldilineaceae</taxon>
        <taxon>Caldilinea</taxon>
    </lineage>
</organism>
<keyword evidence="1" id="KW-0812">Transmembrane</keyword>
<evidence type="ECO:0000256" key="1">
    <source>
        <dbReference type="SAM" id="Phobius"/>
    </source>
</evidence>
<feature type="transmembrane region" description="Helical" evidence="1">
    <location>
        <begin position="116"/>
        <end position="137"/>
    </location>
</feature>
<dbReference type="EMBL" id="DSMG01000012">
    <property type="protein sequence ID" value="HDX30094.1"/>
    <property type="molecule type" value="Genomic_DNA"/>
</dbReference>
<feature type="transmembrane region" description="Helical" evidence="1">
    <location>
        <begin position="203"/>
        <end position="230"/>
    </location>
</feature>
<feature type="transmembrane region" description="Helical" evidence="1">
    <location>
        <begin position="149"/>
        <end position="169"/>
    </location>
</feature>
<sequence length="234" mass="24456">MLQPRSYPAFIAKALVLENEPFEAMVDDDNPWIEGFALVAAVGLLAGVAAAVGSFLTALTLPAPESLYVTLLQGGRQFASASALPPAEVERIIAEIWAVVALVTGYAGGWSHLLPILSIPSFAILWWLFFGVLAFGVGRALGSHASINATFGAAALIVAPLILFVFNIVPFAGPNPALIGVWSLLIGYRAIQVSQELEWHKAAAVTLIVYVVGLFVVAALVAAFGIGYAAGGAR</sequence>
<protein>
    <submittedName>
        <fullName evidence="2">Uncharacterized protein</fullName>
    </submittedName>
</protein>
<keyword evidence="1" id="KW-0472">Membrane</keyword>
<comment type="caution">
    <text evidence="2">The sequence shown here is derived from an EMBL/GenBank/DDBJ whole genome shotgun (WGS) entry which is preliminary data.</text>
</comment>
<keyword evidence="1" id="KW-1133">Transmembrane helix</keyword>
<evidence type="ECO:0000313" key="2">
    <source>
        <dbReference type="EMBL" id="HDX30094.1"/>
    </source>
</evidence>
<gene>
    <name evidence="2" type="ORF">ENQ20_01215</name>
</gene>
<dbReference type="AlphaFoldDB" id="A0A7C1FGZ2"/>